<keyword evidence="2" id="KW-1185">Reference proteome</keyword>
<comment type="caution">
    <text evidence="1">The sequence shown here is derived from an EMBL/GenBank/DDBJ whole genome shotgun (WGS) entry which is preliminary data.</text>
</comment>
<sequence>MSAVKNTNVAASNPPSSKKRSGGFLRQAKSRKDHPADLEPVNEDELTKKDAITPDDVLRLQKITETSASGAQCRLARRVETRVPMWVMAHFVSSPWLAVAVTRRGNLVPPYLSP</sequence>
<protein>
    <submittedName>
        <fullName evidence="1">Uncharacterized protein</fullName>
    </submittedName>
</protein>
<dbReference type="EMBL" id="JABSTQ010010756">
    <property type="protein sequence ID" value="KAG0418206.1"/>
    <property type="molecule type" value="Genomic_DNA"/>
</dbReference>
<dbReference type="Proteomes" id="UP000805193">
    <property type="component" value="Unassembled WGS sequence"/>
</dbReference>
<organism evidence="1 2">
    <name type="scientific">Ixodes persulcatus</name>
    <name type="common">Taiga tick</name>
    <dbReference type="NCBI Taxonomy" id="34615"/>
    <lineage>
        <taxon>Eukaryota</taxon>
        <taxon>Metazoa</taxon>
        <taxon>Ecdysozoa</taxon>
        <taxon>Arthropoda</taxon>
        <taxon>Chelicerata</taxon>
        <taxon>Arachnida</taxon>
        <taxon>Acari</taxon>
        <taxon>Parasitiformes</taxon>
        <taxon>Ixodida</taxon>
        <taxon>Ixodoidea</taxon>
        <taxon>Ixodidae</taxon>
        <taxon>Ixodinae</taxon>
        <taxon>Ixodes</taxon>
    </lineage>
</organism>
<evidence type="ECO:0000313" key="2">
    <source>
        <dbReference type="Proteomes" id="UP000805193"/>
    </source>
</evidence>
<evidence type="ECO:0000313" key="1">
    <source>
        <dbReference type="EMBL" id="KAG0418206.1"/>
    </source>
</evidence>
<accession>A0AC60PE05</accession>
<proteinExistence type="predicted"/>
<gene>
    <name evidence="1" type="ORF">HPB47_005044</name>
</gene>
<reference evidence="1 2" key="1">
    <citation type="journal article" date="2020" name="Cell">
        <title>Large-Scale Comparative Analyses of Tick Genomes Elucidate Their Genetic Diversity and Vector Capacities.</title>
        <authorList>
            <consortium name="Tick Genome and Microbiome Consortium (TIGMIC)"/>
            <person name="Jia N."/>
            <person name="Wang J."/>
            <person name="Shi W."/>
            <person name="Du L."/>
            <person name="Sun Y."/>
            <person name="Zhan W."/>
            <person name="Jiang J.F."/>
            <person name="Wang Q."/>
            <person name="Zhang B."/>
            <person name="Ji P."/>
            <person name="Bell-Sakyi L."/>
            <person name="Cui X.M."/>
            <person name="Yuan T.T."/>
            <person name="Jiang B.G."/>
            <person name="Yang W.F."/>
            <person name="Lam T.T."/>
            <person name="Chang Q.C."/>
            <person name="Ding S.J."/>
            <person name="Wang X.J."/>
            <person name="Zhu J.G."/>
            <person name="Ruan X.D."/>
            <person name="Zhao L."/>
            <person name="Wei J.T."/>
            <person name="Ye R.Z."/>
            <person name="Que T.C."/>
            <person name="Du C.H."/>
            <person name="Zhou Y.H."/>
            <person name="Cheng J.X."/>
            <person name="Dai P.F."/>
            <person name="Guo W.B."/>
            <person name="Han X.H."/>
            <person name="Huang E.J."/>
            <person name="Li L.F."/>
            <person name="Wei W."/>
            <person name="Gao Y.C."/>
            <person name="Liu J.Z."/>
            <person name="Shao H.Z."/>
            <person name="Wang X."/>
            <person name="Wang C.C."/>
            <person name="Yang T.C."/>
            <person name="Huo Q.B."/>
            <person name="Li W."/>
            <person name="Chen H.Y."/>
            <person name="Chen S.E."/>
            <person name="Zhou L.G."/>
            <person name="Ni X.B."/>
            <person name="Tian J.H."/>
            <person name="Sheng Y."/>
            <person name="Liu T."/>
            <person name="Pan Y.S."/>
            <person name="Xia L.Y."/>
            <person name="Li J."/>
            <person name="Zhao F."/>
            <person name="Cao W.C."/>
        </authorList>
    </citation>
    <scope>NUCLEOTIDE SEQUENCE [LARGE SCALE GENOMIC DNA]</scope>
    <source>
        <strain evidence="1">Iper-2018</strain>
    </source>
</reference>
<name>A0AC60PE05_IXOPE</name>